<dbReference type="RefSeq" id="XP_003058880.1">
    <property type="nucleotide sequence ID" value="XM_003058834.1"/>
</dbReference>
<dbReference type="KEGG" id="mpp:MICPUCDRAFT_39806"/>
<dbReference type="EMBL" id="GG663739">
    <property type="protein sequence ID" value="EEH57335.1"/>
    <property type="molecule type" value="Genomic_DNA"/>
</dbReference>
<dbReference type="AlphaFoldDB" id="C1MTL3"/>
<evidence type="ECO:0000256" key="1">
    <source>
        <dbReference type="SAM" id="MobiDB-lite"/>
    </source>
</evidence>
<organism evidence="3">
    <name type="scientific">Micromonas pusilla (strain CCMP1545)</name>
    <name type="common">Picoplanktonic green alga</name>
    <dbReference type="NCBI Taxonomy" id="564608"/>
    <lineage>
        <taxon>Eukaryota</taxon>
        <taxon>Viridiplantae</taxon>
        <taxon>Chlorophyta</taxon>
        <taxon>Mamiellophyceae</taxon>
        <taxon>Mamiellales</taxon>
        <taxon>Mamiellaceae</taxon>
        <taxon>Micromonas</taxon>
    </lineage>
</organism>
<keyword evidence="3" id="KW-1185">Reference proteome</keyword>
<dbReference type="GeneID" id="9683952"/>
<proteinExistence type="predicted"/>
<accession>C1MTL3</accession>
<evidence type="ECO:0000313" key="3">
    <source>
        <dbReference type="Proteomes" id="UP000001876"/>
    </source>
</evidence>
<evidence type="ECO:0000313" key="2">
    <source>
        <dbReference type="EMBL" id="EEH57335.1"/>
    </source>
</evidence>
<dbReference type="Proteomes" id="UP000001876">
    <property type="component" value="Unassembled WGS sequence"/>
</dbReference>
<feature type="region of interest" description="Disordered" evidence="1">
    <location>
        <begin position="19"/>
        <end position="63"/>
    </location>
</feature>
<feature type="compositionally biased region" description="Polar residues" evidence="1">
    <location>
        <begin position="22"/>
        <end position="35"/>
    </location>
</feature>
<reference evidence="2 3" key="1">
    <citation type="journal article" date="2009" name="Science">
        <title>Green evolution and dynamic adaptations revealed by genomes of the marine picoeukaryotes Micromonas.</title>
        <authorList>
            <person name="Worden A.Z."/>
            <person name="Lee J.H."/>
            <person name="Mock T."/>
            <person name="Rouze P."/>
            <person name="Simmons M.P."/>
            <person name="Aerts A.L."/>
            <person name="Allen A.E."/>
            <person name="Cuvelier M.L."/>
            <person name="Derelle E."/>
            <person name="Everett M.V."/>
            <person name="Foulon E."/>
            <person name="Grimwood J."/>
            <person name="Gundlach H."/>
            <person name="Henrissat B."/>
            <person name="Napoli C."/>
            <person name="McDonald S.M."/>
            <person name="Parker M.S."/>
            <person name="Rombauts S."/>
            <person name="Salamov A."/>
            <person name="Von Dassow P."/>
            <person name="Badger J.H."/>
            <person name="Coutinho P.M."/>
            <person name="Demir E."/>
            <person name="Dubchak I."/>
            <person name="Gentemann C."/>
            <person name="Eikrem W."/>
            <person name="Gready J.E."/>
            <person name="John U."/>
            <person name="Lanier W."/>
            <person name="Lindquist E.A."/>
            <person name="Lucas S."/>
            <person name="Mayer K.F."/>
            <person name="Moreau H."/>
            <person name="Not F."/>
            <person name="Otillar R."/>
            <person name="Panaud O."/>
            <person name="Pangilinan J."/>
            <person name="Paulsen I."/>
            <person name="Piegu B."/>
            <person name="Poliakov A."/>
            <person name="Robbens S."/>
            <person name="Schmutz J."/>
            <person name="Toulza E."/>
            <person name="Wyss T."/>
            <person name="Zelensky A."/>
            <person name="Zhou K."/>
            <person name="Armbrust E.V."/>
            <person name="Bhattacharya D."/>
            <person name="Goodenough U.W."/>
            <person name="Van de Peer Y."/>
            <person name="Grigoriev I.V."/>
        </authorList>
    </citation>
    <scope>NUCLEOTIDE SEQUENCE [LARGE SCALE GENOMIC DNA]</scope>
    <source>
        <strain evidence="2 3">CCMP1545</strain>
    </source>
</reference>
<name>C1MTL3_MICPC</name>
<sequence>MHAAVRNAAYKMDEAFAFDSDPTGQVGASATQQSRSPERKTTTAATSVDGRAPAAAAKKPRAGMSSTAINALRAAVDAFVARVTSPATGRKAPWPLADLVPLAVRDDAQEYLKKTKAHELRALYARVETSFETLVRFPLTKEAYGKLDRFVRAFPGCDARRREVGPEERRREGFEFARGEVHFVDVVVTAEGVAAARDVLASGAKERITGLVDTPTA</sequence>
<gene>
    <name evidence="2" type="ORF">MICPUCDRAFT_39806</name>
</gene>
<protein>
    <submittedName>
        <fullName evidence="2">Predicted protein</fullName>
    </submittedName>
</protein>